<evidence type="ECO:0000313" key="1">
    <source>
        <dbReference type="EMBL" id="QDA60110.1"/>
    </source>
</evidence>
<evidence type="ECO:0000313" key="2">
    <source>
        <dbReference type="Proteomes" id="UP000305398"/>
    </source>
</evidence>
<dbReference type="Proteomes" id="UP000305398">
    <property type="component" value="Chromosome"/>
</dbReference>
<dbReference type="SUPFAM" id="SSF48317">
    <property type="entry name" value="Acid phosphatase/Vanadium-dependent haloperoxidase"/>
    <property type="match status" value="1"/>
</dbReference>
<gene>
    <name evidence="1" type="ORF">FHG12_08315</name>
</gene>
<keyword evidence="2" id="KW-1185">Reference proteome</keyword>
<reference evidence="1 2" key="1">
    <citation type="submission" date="2019-06" db="EMBL/GenBank/DDBJ databases">
        <authorList>
            <person name="Srinivasan S."/>
        </authorList>
    </citation>
    <scope>NUCLEOTIDE SEQUENCE [LARGE SCALE GENOMIC DNA]</scope>
    <source>
        <strain evidence="1 2">17J68-5</strain>
    </source>
</reference>
<dbReference type="PANTHER" id="PTHR34599:SF1">
    <property type="entry name" value="PHOSPHATIDIC ACID PHOSPHATASE TYPE 2_HALOPEROXIDASE DOMAIN-CONTAINING PROTEIN"/>
    <property type="match status" value="1"/>
</dbReference>
<dbReference type="Gene3D" id="1.10.606.20">
    <property type="match status" value="1"/>
</dbReference>
<proteinExistence type="predicted"/>
<organism evidence="1 2">
    <name type="scientific">Hymenobacter jejuensis</name>
    <dbReference type="NCBI Taxonomy" id="2502781"/>
    <lineage>
        <taxon>Bacteria</taxon>
        <taxon>Pseudomonadati</taxon>
        <taxon>Bacteroidota</taxon>
        <taxon>Cytophagia</taxon>
        <taxon>Cytophagales</taxon>
        <taxon>Hymenobacteraceae</taxon>
        <taxon>Hymenobacter</taxon>
    </lineage>
</organism>
<dbReference type="RefSeq" id="WP_139515288.1">
    <property type="nucleotide sequence ID" value="NZ_CP040896.1"/>
</dbReference>
<dbReference type="OrthoDB" id="7793240at2"/>
<accession>A0A5B7ZYQ4</accession>
<dbReference type="KEGG" id="hyj:FHG12_08315"/>
<protein>
    <recommendedName>
        <fullName evidence="3">Vanadium-dependent haloperoxidase</fullName>
    </recommendedName>
</protein>
<dbReference type="AlphaFoldDB" id="A0A5B7ZYQ4"/>
<dbReference type="InterPro" id="IPR052559">
    <property type="entry name" value="V-haloperoxidase"/>
</dbReference>
<sequence>MLSIITGILENKQAKLGEATQLYAKTGIAMKDGPVVTFRAKYQYNLIRPVTYIQRKIDPAWLPYLPTPAYPEYPSGLVGIVGPIMQVLIRECGDIPVTDNAYSWRGLAPRHYASITAMREEASYSRVYAGLHYPTTQAVSVEMSKELGNKIANLTLIPK</sequence>
<dbReference type="InterPro" id="IPR036938">
    <property type="entry name" value="PAP2/HPO_sf"/>
</dbReference>
<name>A0A5B7ZYQ4_9BACT</name>
<dbReference type="EMBL" id="CP040896">
    <property type="protein sequence ID" value="QDA60110.1"/>
    <property type="molecule type" value="Genomic_DNA"/>
</dbReference>
<evidence type="ECO:0008006" key="3">
    <source>
        <dbReference type="Google" id="ProtNLM"/>
    </source>
</evidence>
<dbReference type="PANTHER" id="PTHR34599">
    <property type="entry name" value="PEROXIDASE-RELATED"/>
    <property type="match status" value="1"/>
</dbReference>